<reference evidence="1 2" key="1">
    <citation type="submission" date="2023-10" db="EMBL/GenBank/DDBJ databases">
        <title>Development of a sustainable strategy for remediation of hydrocarbon-contaminated territories based on the waste exchange concept.</title>
        <authorList>
            <person name="Krivoruchko A."/>
        </authorList>
    </citation>
    <scope>NUCLEOTIDE SEQUENCE [LARGE SCALE GENOMIC DNA]</scope>
    <source>
        <strain evidence="1 2">IEGM 1203</strain>
    </source>
</reference>
<dbReference type="RefSeq" id="WP_317540946.1">
    <property type="nucleotide sequence ID" value="NZ_JAWLKB010000003.1"/>
</dbReference>
<name>A0ABU4BQI3_RHOGO</name>
<keyword evidence="2" id="KW-1185">Reference proteome</keyword>
<gene>
    <name evidence="1" type="ORF">R3Q16_07690</name>
</gene>
<proteinExistence type="predicted"/>
<organism evidence="1 2">
    <name type="scientific">Rhodococcus globerulus</name>
    <dbReference type="NCBI Taxonomy" id="33008"/>
    <lineage>
        <taxon>Bacteria</taxon>
        <taxon>Bacillati</taxon>
        <taxon>Actinomycetota</taxon>
        <taxon>Actinomycetes</taxon>
        <taxon>Mycobacteriales</taxon>
        <taxon>Nocardiaceae</taxon>
        <taxon>Rhodococcus</taxon>
    </lineage>
</organism>
<evidence type="ECO:0000313" key="1">
    <source>
        <dbReference type="EMBL" id="MDV6266482.1"/>
    </source>
</evidence>
<dbReference type="EMBL" id="JAWLKB010000003">
    <property type="protein sequence ID" value="MDV6266482.1"/>
    <property type="molecule type" value="Genomic_DNA"/>
</dbReference>
<protein>
    <submittedName>
        <fullName evidence="1">Uncharacterized protein</fullName>
    </submittedName>
</protein>
<dbReference type="Proteomes" id="UP001185927">
    <property type="component" value="Unassembled WGS sequence"/>
</dbReference>
<evidence type="ECO:0000313" key="2">
    <source>
        <dbReference type="Proteomes" id="UP001185927"/>
    </source>
</evidence>
<accession>A0ABU4BQI3</accession>
<sequence length="184" mass="19640">MTAMLVDENPLAHAVLPTFSTLYDASAGLIDASTDEQDVVFFGPPRPTDTVVGSIRSLERIPSTDGGPSRIARTIDYRDVYGHLVAEVYASGIACDIKGPVAASTSSALAAHVDASFDADSVRRFRTRIFVSDASRLTFTRTAVARYLKDSEFVSDFIVSATDDAGVTAGRAWVTVAETALSDR</sequence>
<comment type="caution">
    <text evidence="1">The sequence shown here is derived from an EMBL/GenBank/DDBJ whole genome shotgun (WGS) entry which is preliminary data.</text>
</comment>